<dbReference type="Proteomes" id="UP000033636">
    <property type="component" value="Unassembled WGS sequence"/>
</dbReference>
<accession>A0ACC6V3A3</accession>
<evidence type="ECO:0000313" key="2">
    <source>
        <dbReference type="Proteomes" id="UP000033636"/>
    </source>
</evidence>
<name>A0ACC6V3A3_9CREN</name>
<sequence length="131" mass="14062">MPDDLVEKAREALKNAYAPYSRFRVGAAVLTKSGRIYAGANVENASYGLTICAERVAVFKAVSEGDRDIEAVAVVVDGEEPVAPCGACRQVIAEFNPEATIIMATADGKKRVVVSLKELFPSPFTKKDLAR</sequence>
<dbReference type="EC" id="3.5.4.5" evidence="1"/>
<dbReference type="EMBL" id="JZWT02000046">
    <property type="protein sequence ID" value="MFB6491537.1"/>
    <property type="molecule type" value="Genomic_DNA"/>
</dbReference>
<protein>
    <submittedName>
        <fullName evidence="1">Cytidine deaminase</fullName>
        <ecNumber evidence="1">3.5.4.5</ecNumber>
    </submittedName>
</protein>
<proteinExistence type="predicted"/>
<gene>
    <name evidence="1" type="primary">cdd</name>
    <name evidence="1" type="ORF">TU35_009980</name>
</gene>
<reference evidence="1" key="1">
    <citation type="submission" date="2024-07" db="EMBL/GenBank/DDBJ databases">
        <title>Metagenome and Metagenome-Assembled Genomes of Archaea from a hot spring from the geothermal field of Los Azufres, Mexico.</title>
        <authorList>
            <person name="Marin-Paredes R."/>
            <person name="Martinez-Romero E."/>
            <person name="Servin-Garciduenas L.E."/>
        </authorList>
    </citation>
    <scope>NUCLEOTIDE SEQUENCE</scope>
</reference>
<keyword evidence="1" id="KW-0378">Hydrolase</keyword>
<comment type="caution">
    <text evidence="1">The sequence shown here is derived from an EMBL/GenBank/DDBJ whole genome shotgun (WGS) entry which is preliminary data.</text>
</comment>
<organism evidence="1 2">
    <name type="scientific">Thermoproteus sp. AZ2</name>
    <dbReference type="NCBI Taxonomy" id="1609232"/>
    <lineage>
        <taxon>Archaea</taxon>
        <taxon>Thermoproteota</taxon>
        <taxon>Thermoprotei</taxon>
        <taxon>Thermoproteales</taxon>
        <taxon>Thermoproteaceae</taxon>
        <taxon>Thermoproteus</taxon>
    </lineage>
</organism>
<evidence type="ECO:0000313" key="1">
    <source>
        <dbReference type="EMBL" id="MFB6491537.1"/>
    </source>
</evidence>